<dbReference type="Proteomes" id="UP001183585">
    <property type="component" value="Unassembled WGS sequence"/>
</dbReference>
<dbReference type="RefSeq" id="WP_274996907.1">
    <property type="nucleotide sequence ID" value="NZ_JAJQQP010000014.1"/>
</dbReference>
<gene>
    <name evidence="4" type="ORF">J2S48_003521</name>
</gene>
<keyword evidence="2" id="KW-1133">Transmembrane helix</keyword>
<dbReference type="EMBL" id="JAVDYE010000001">
    <property type="protein sequence ID" value="MDR7384006.1"/>
    <property type="molecule type" value="Genomic_DNA"/>
</dbReference>
<reference evidence="4 5" key="1">
    <citation type="submission" date="2023-07" db="EMBL/GenBank/DDBJ databases">
        <title>Sequencing the genomes of 1000 actinobacteria strains.</title>
        <authorList>
            <person name="Klenk H.-P."/>
        </authorList>
    </citation>
    <scope>NUCLEOTIDE SEQUENCE [LARGE SCALE GENOMIC DNA]</scope>
    <source>
        <strain evidence="4 5">DSM 45554</strain>
    </source>
</reference>
<keyword evidence="2" id="KW-0472">Membrane</keyword>
<protein>
    <recommendedName>
        <fullName evidence="6">LPXTG-motif cell wall-anchored protein</fullName>
    </recommendedName>
</protein>
<keyword evidence="3" id="KW-0732">Signal</keyword>
<proteinExistence type="predicted"/>
<accession>A0ABU2CRN5</accession>
<sequence length="258" mass="26351">MRKMTVLGASALLVAGLMASPAVAFATPTDTEKYLPDAQVCEDYDSGKEEPKENSEKVTVEAPAGKLISGYCVKAGSKNQEGDGGAYFVTLGEPTDRVTITYPWGGGRDVSHYALVYVDITTEPTPKPTVPGEEPTEPGEEPTEPGEEPTEPGEEPTVPGEEPTEPGVEPTVPGEEPTVPGVEPTVPGEEPTDGSVAPVDEVDGDVTPSPSPSAATDAPGVLAATGASTAIGFTLIALALVGGGVTLIVLRRKGVLGS</sequence>
<comment type="caution">
    <text evidence="4">The sequence shown here is derived from an EMBL/GenBank/DDBJ whole genome shotgun (WGS) entry which is preliminary data.</text>
</comment>
<feature type="transmembrane region" description="Helical" evidence="2">
    <location>
        <begin position="230"/>
        <end position="250"/>
    </location>
</feature>
<evidence type="ECO:0000256" key="3">
    <source>
        <dbReference type="SAM" id="SignalP"/>
    </source>
</evidence>
<organism evidence="4 5">
    <name type="scientific">Promicromonospora iranensis</name>
    <dbReference type="NCBI Taxonomy" id="1105144"/>
    <lineage>
        <taxon>Bacteria</taxon>
        <taxon>Bacillati</taxon>
        <taxon>Actinomycetota</taxon>
        <taxon>Actinomycetes</taxon>
        <taxon>Micrococcales</taxon>
        <taxon>Promicromonosporaceae</taxon>
        <taxon>Promicromonospora</taxon>
    </lineage>
</organism>
<evidence type="ECO:0000313" key="4">
    <source>
        <dbReference type="EMBL" id="MDR7384006.1"/>
    </source>
</evidence>
<feature type="chain" id="PRO_5047022257" description="LPXTG-motif cell wall-anchored protein" evidence="3">
    <location>
        <begin position="27"/>
        <end position="258"/>
    </location>
</feature>
<feature type="region of interest" description="Disordered" evidence="1">
    <location>
        <begin position="122"/>
        <end position="218"/>
    </location>
</feature>
<keyword evidence="2" id="KW-0812">Transmembrane</keyword>
<evidence type="ECO:0000313" key="5">
    <source>
        <dbReference type="Proteomes" id="UP001183585"/>
    </source>
</evidence>
<evidence type="ECO:0000256" key="1">
    <source>
        <dbReference type="SAM" id="MobiDB-lite"/>
    </source>
</evidence>
<feature type="compositionally biased region" description="Low complexity" evidence="1">
    <location>
        <begin position="155"/>
        <end position="189"/>
    </location>
</feature>
<evidence type="ECO:0000256" key="2">
    <source>
        <dbReference type="SAM" id="Phobius"/>
    </source>
</evidence>
<keyword evidence="5" id="KW-1185">Reference proteome</keyword>
<feature type="compositionally biased region" description="Acidic residues" evidence="1">
    <location>
        <begin position="134"/>
        <end position="154"/>
    </location>
</feature>
<evidence type="ECO:0008006" key="6">
    <source>
        <dbReference type="Google" id="ProtNLM"/>
    </source>
</evidence>
<name>A0ABU2CRN5_9MICO</name>
<feature type="signal peptide" evidence="3">
    <location>
        <begin position="1"/>
        <end position="26"/>
    </location>
</feature>